<gene>
    <name evidence="1" type="ORF">OCBIM_22025215mg</name>
</gene>
<accession>A0A0L8H047</accession>
<organism evidence="1">
    <name type="scientific">Octopus bimaculoides</name>
    <name type="common">California two-spotted octopus</name>
    <dbReference type="NCBI Taxonomy" id="37653"/>
    <lineage>
        <taxon>Eukaryota</taxon>
        <taxon>Metazoa</taxon>
        <taxon>Spiralia</taxon>
        <taxon>Lophotrochozoa</taxon>
        <taxon>Mollusca</taxon>
        <taxon>Cephalopoda</taxon>
        <taxon>Coleoidea</taxon>
        <taxon>Octopodiformes</taxon>
        <taxon>Octopoda</taxon>
        <taxon>Incirrata</taxon>
        <taxon>Octopodidae</taxon>
        <taxon>Octopus</taxon>
    </lineage>
</organism>
<sequence>MSNEFFGFPIEESRKLSSAPQTVDFWTYMFLASQTTSPPIPPTISVNFQL</sequence>
<dbReference type="EMBL" id="KQ419737">
    <property type="protein sequence ID" value="KOF82509.1"/>
    <property type="molecule type" value="Genomic_DNA"/>
</dbReference>
<evidence type="ECO:0000313" key="1">
    <source>
        <dbReference type="EMBL" id="KOF82509.1"/>
    </source>
</evidence>
<dbReference type="AlphaFoldDB" id="A0A0L8H047"/>
<proteinExistence type="predicted"/>
<reference evidence="1" key="1">
    <citation type="submission" date="2015-07" db="EMBL/GenBank/DDBJ databases">
        <title>MeaNS - Measles Nucleotide Surveillance Program.</title>
        <authorList>
            <person name="Tran T."/>
            <person name="Druce J."/>
        </authorList>
    </citation>
    <scope>NUCLEOTIDE SEQUENCE</scope>
    <source>
        <strain evidence="1">UCB-OBI-ISO-001</strain>
        <tissue evidence="1">Gonad</tissue>
    </source>
</reference>
<protein>
    <submittedName>
        <fullName evidence="1">Uncharacterized protein</fullName>
    </submittedName>
</protein>
<name>A0A0L8H047_OCTBM</name>